<reference evidence="2 3" key="1">
    <citation type="submission" date="2018-03" db="EMBL/GenBank/DDBJ databases">
        <title>The draft genome of Mesorhizobium sp. 6GN-30.</title>
        <authorList>
            <person name="Liu L."/>
            <person name="Li L."/>
            <person name="Wang T."/>
            <person name="Zhang X."/>
            <person name="Liang L."/>
        </authorList>
    </citation>
    <scope>NUCLEOTIDE SEQUENCE [LARGE SCALE GENOMIC DNA]</scope>
    <source>
        <strain evidence="2 3">6GN30</strain>
    </source>
</reference>
<proteinExistence type="predicted"/>
<evidence type="ECO:0000313" key="2">
    <source>
        <dbReference type="EMBL" id="PSJ64896.1"/>
    </source>
</evidence>
<dbReference type="Pfam" id="PF13468">
    <property type="entry name" value="Glyoxalase_3"/>
    <property type="match status" value="1"/>
</dbReference>
<keyword evidence="3" id="KW-1185">Reference proteome</keyword>
<gene>
    <name evidence="2" type="ORF">C7I84_04520</name>
</gene>
<protein>
    <submittedName>
        <fullName evidence="2">VOC family protein</fullName>
    </submittedName>
</protein>
<dbReference type="PANTHER" id="PTHR40265:SF1">
    <property type="entry name" value="GLYOXALASE-LIKE DOMAIN-CONTAINING PROTEIN"/>
    <property type="match status" value="1"/>
</dbReference>
<dbReference type="PANTHER" id="PTHR40265">
    <property type="entry name" value="BLL2707 PROTEIN"/>
    <property type="match status" value="1"/>
</dbReference>
<dbReference type="EMBL" id="PXYK01000003">
    <property type="protein sequence ID" value="PSJ64896.1"/>
    <property type="molecule type" value="Genomic_DNA"/>
</dbReference>
<dbReference type="RefSeq" id="WP_106770941.1">
    <property type="nucleotide sequence ID" value="NZ_PXYK01000003.1"/>
</dbReference>
<dbReference type="SUPFAM" id="SSF54593">
    <property type="entry name" value="Glyoxalase/Bleomycin resistance protein/Dihydroxybiphenyl dioxygenase"/>
    <property type="match status" value="1"/>
</dbReference>
<evidence type="ECO:0000313" key="3">
    <source>
        <dbReference type="Proteomes" id="UP000241229"/>
    </source>
</evidence>
<dbReference type="OrthoDB" id="9812467at2"/>
<name>A0A2P7SQW9_9HYPH</name>
<dbReference type="InterPro" id="IPR029068">
    <property type="entry name" value="Glyas_Bleomycin-R_OHBP_Dase"/>
</dbReference>
<dbReference type="Proteomes" id="UP000241229">
    <property type="component" value="Unassembled WGS sequence"/>
</dbReference>
<dbReference type="AlphaFoldDB" id="A0A2P7SQW9"/>
<dbReference type="Gene3D" id="3.10.180.10">
    <property type="entry name" value="2,3-Dihydroxybiphenyl 1,2-Dioxygenase, domain 1"/>
    <property type="match status" value="1"/>
</dbReference>
<feature type="domain" description="Glyoxalase-like" evidence="1">
    <location>
        <begin position="4"/>
        <end position="190"/>
    </location>
</feature>
<comment type="caution">
    <text evidence="2">The sequence shown here is derived from an EMBL/GenBank/DDBJ whole genome shotgun (WGS) entry which is preliminary data.</text>
</comment>
<evidence type="ECO:0000259" key="1">
    <source>
        <dbReference type="Pfam" id="PF13468"/>
    </source>
</evidence>
<dbReference type="InterPro" id="IPR025870">
    <property type="entry name" value="Glyoxalase-like_dom"/>
</dbReference>
<organism evidence="2 3">
    <name type="scientific">Kumtagia ephedrae</name>
    <dbReference type="NCBI Taxonomy" id="2116701"/>
    <lineage>
        <taxon>Bacteria</taxon>
        <taxon>Pseudomonadati</taxon>
        <taxon>Pseudomonadota</taxon>
        <taxon>Alphaproteobacteria</taxon>
        <taxon>Hyphomicrobiales</taxon>
        <taxon>Phyllobacteriaceae</taxon>
        <taxon>Kumtagia</taxon>
    </lineage>
</organism>
<sequence length="279" mass="29713">MNKIDHLVLAGHDLGAMRATYGALGFTLCPAARHPFGTANTAIQLEGNYLELLSLAAPEQVPEHGPARFSFAAFNRDYLARHDGFSMLALGTQDADANIARWRAAGLRTYERFDFSRPAKTAGGEDVTVGFSLAFASSPAAPWLGTFACQHFSPGYFAQAEYQRHANTARGVADVWMSGADAEELAGYFETLAGAAAERLADRIEIRTAAGTIVLASPETFRSAFGVAPPHPEDGPHLAGLTVACRDLTFFGGLGLMEVGDRLVLPPDRCCGTALAFMA</sequence>
<accession>A0A2P7SQW9</accession>